<sequence length="184" mass="19600">MTGEPHATSAQRSRGEIADAGALAAAFAADFLSWDEADPARRGRALSSYAAPSAREEDLAVAGWAGRGRQRAELALPGTIVRLGPNGVLVHVRVRVTPFRRRADVPAGSRTHTSRDLLPFPAGAPAPAHPQWEGLDSYWYELLIPLLAGRDRWRVDIGAVIVVPPLPDGDEPDDLSADAGEQGS</sequence>
<reference evidence="2" key="1">
    <citation type="journal article" date="2019" name="Int. J. Syst. Evol. Microbiol.">
        <title>The Global Catalogue of Microorganisms (GCM) 10K type strain sequencing project: providing services to taxonomists for standard genome sequencing and annotation.</title>
        <authorList>
            <consortium name="The Broad Institute Genomics Platform"/>
            <consortium name="The Broad Institute Genome Sequencing Center for Infectious Disease"/>
            <person name="Wu L."/>
            <person name="Ma J."/>
        </authorList>
    </citation>
    <scope>NUCLEOTIDE SEQUENCE [LARGE SCALE GENOMIC DNA]</scope>
    <source>
        <strain evidence="2">JCM 12165</strain>
    </source>
</reference>
<evidence type="ECO:0000313" key="2">
    <source>
        <dbReference type="Proteomes" id="UP001597145"/>
    </source>
</evidence>
<dbReference type="Proteomes" id="UP001597145">
    <property type="component" value="Unassembled WGS sequence"/>
</dbReference>
<evidence type="ECO:0000313" key="1">
    <source>
        <dbReference type="EMBL" id="MFD1528451.1"/>
    </source>
</evidence>
<dbReference type="EMBL" id="JBHUCP010000003">
    <property type="protein sequence ID" value="MFD1528451.1"/>
    <property type="molecule type" value="Genomic_DNA"/>
</dbReference>
<dbReference type="RefSeq" id="WP_343969315.1">
    <property type="nucleotide sequence ID" value="NZ_BAAAJG010000001.1"/>
</dbReference>
<name>A0ABW4FFL3_9PSEU</name>
<accession>A0ABW4FFL3</accession>
<protein>
    <submittedName>
        <fullName evidence="1">Uncharacterized protein</fullName>
    </submittedName>
</protein>
<keyword evidence="2" id="KW-1185">Reference proteome</keyword>
<gene>
    <name evidence="1" type="ORF">ACFSCY_03265</name>
</gene>
<organism evidence="1 2">
    <name type="scientific">Pseudonocardia aurantiaca</name>
    <dbReference type="NCBI Taxonomy" id="75290"/>
    <lineage>
        <taxon>Bacteria</taxon>
        <taxon>Bacillati</taxon>
        <taxon>Actinomycetota</taxon>
        <taxon>Actinomycetes</taxon>
        <taxon>Pseudonocardiales</taxon>
        <taxon>Pseudonocardiaceae</taxon>
        <taxon>Pseudonocardia</taxon>
    </lineage>
</organism>
<comment type="caution">
    <text evidence="1">The sequence shown here is derived from an EMBL/GenBank/DDBJ whole genome shotgun (WGS) entry which is preliminary data.</text>
</comment>
<proteinExistence type="predicted"/>